<feature type="region of interest" description="Disordered" evidence="1">
    <location>
        <begin position="44"/>
        <end position="65"/>
    </location>
</feature>
<dbReference type="Proteomes" id="UP000321424">
    <property type="component" value="Unassembled WGS sequence"/>
</dbReference>
<gene>
    <name evidence="2" type="ORF">NN4_10940</name>
</gene>
<evidence type="ECO:0000313" key="3">
    <source>
        <dbReference type="Proteomes" id="UP000321424"/>
    </source>
</evidence>
<keyword evidence="3" id="KW-1185">Reference proteome</keyword>
<sequence>MPADVHRTGGQRHLERTVHPGHRLTYGDITDRDIDRYPWLAAVTTGGDTDPGADGRRREIHCGGR</sequence>
<feature type="compositionally biased region" description="Basic and acidic residues" evidence="1">
    <location>
        <begin position="53"/>
        <end position="65"/>
    </location>
</feature>
<comment type="caution">
    <text evidence="2">The sequence shown here is derived from an EMBL/GenBank/DDBJ whole genome shotgun (WGS) entry which is preliminary data.</text>
</comment>
<accession>A0A511M7E5</accession>
<evidence type="ECO:0000313" key="2">
    <source>
        <dbReference type="EMBL" id="GEM36575.1"/>
    </source>
</evidence>
<reference evidence="2 3" key="1">
    <citation type="submission" date="2019-07" db="EMBL/GenBank/DDBJ databases">
        <title>Whole genome shotgun sequence of Nocardia ninae NBRC 108245.</title>
        <authorList>
            <person name="Hosoyama A."/>
            <person name="Uohara A."/>
            <person name="Ohji S."/>
            <person name="Ichikawa N."/>
        </authorList>
    </citation>
    <scope>NUCLEOTIDE SEQUENCE [LARGE SCALE GENOMIC DNA]</scope>
    <source>
        <strain evidence="2 3">NBRC 108245</strain>
    </source>
</reference>
<dbReference type="AlphaFoldDB" id="A0A511M7E5"/>
<dbReference type="EMBL" id="BJXA01000004">
    <property type="protein sequence ID" value="GEM36575.1"/>
    <property type="molecule type" value="Genomic_DNA"/>
</dbReference>
<name>A0A511M7E5_9NOCA</name>
<protein>
    <submittedName>
        <fullName evidence="2">Uncharacterized protein</fullName>
    </submittedName>
</protein>
<organism evidence="2 3">
    <name type="scientific">Nocardia ninae NBRC 108245</name>
    <dbReference type="NCBI Taxonomy" id="1210091"/>
    <lineage>
        <taxon>Bacteria</taxon>
        <taxon>Bacillati</taxon>
        <taxon>Actinomycetota</taxon>
        <taxon>Actinomycetes</taxon>
        <taxon>Mycobacteriales</taxon>
        <taxon>Nocardiaceae</taxon>
        <taxon>Nocardia</taxon>
    </lineage>
</organism>
<proteinExistence type="predicted"/>
<evidence type="ECO:0000256" key="1">
    <source>
        <dbReference type="SAM" id="MobiDB-lite"/>
    </source>
</evidence>